<dbReference type="SMART" id="SM00028">
    <property type="entry name" value="TPR"/>
    <property type="match status" value="2"/>
</dbReference>
<evidence type="ECO:0000313" key="3">
    <source>
        <dbReference type="EMBL" id="MBW4671512.1"/>
    </source>
</evidence>
<keyword evidence="2" id="KW-0732">Signal</keyword>
<dbReference type="InterPro" id="IPR011990">
    <property type="entry name" value="TPR-like_helical_dom_sf"/>
</dbReference>
<dbReference type="Proteomes" id="UP000729701">
    <property type="component" value="Unassembled WGS sequence"/>
</dbReference>
<dbReference type="EMBL" id="JAHHGZ010000046">
    <property type="protein sequence ID" value="MBW4671512.1"/>
    <property type="molecule type" value="Genomic_DNA"/>
</dbReference>
<reference evidence="3" key="1">
    <citation type="submission" date="2021-05" db="EMBL/GenBank/DDBJ databases">
        <authorList>
            <person name="Pietrasiak N."/>
            <person name="Ward R."/>
            <person name="Stajich J.E."/>
            <person name="Kurbessoian T."/>
        </authorList>
    </citation>
    <scope>NUCLEOTIDE SEQUENCE</scope>
    <source>
        <strain evidence="3">GSE-NOS-MK-12-04C</strain>
    </source>
</reference>
<reference evidence="3" key="2">
    <citation type="journal article" date="2022" name="Microbiol. Resour. Announc.">
        <title>Metagenome Sequencing to Explore Phylogenomics of Terrestrial Cyanobacteria.</title>
        <authorList>
            <person name="Ward R.D."/>
            <person name="Stajich J.E."/>
            <person name="Johansen J.R."/>
            <person name="Huntemann M."/>
            <person name="Clum A."/>
            <person name="Foster B."/>
            <person name="Foster B."/>
            <person name="Roux S."/>
            <person name="Palaniappan K."/>
            <person name="Varghese N."/>
            <person name="Mukherjee S."/>
            <person name="Reddy T.B.K."/>
            <person name="Daum C."/>
            <person name="Copeland A."/>
            <person name="Chen I.A."/>
            <person name="Ivanova N.N."/>
            <person name="Kyrpides N.C."/>
            <person name="Shapiro N."/>
            <person name="Eloe-Fadrosh E.A."/>
            <person name="Pietrasiak N."/>
        </authorList>
    </citation>
    <scope>NUCLEOTIDE SEQUENCE</scope>
    <source>
        <strain evidence="3">GSE-NOS-MK-12-04C</strain>
    </source>
</reference>
<feature type="chain" id="PRO_5037393703" evidence="2">
    <location>
        <begin position="23"/>
        <end position="186"/>
    </location>
</feature>
<dbReference type="AlphaFoldDB" id="A0A951QVG2"/>
<dbReference type="PROSITE" id="PS50005">
    <property type="entry name" value="TPR"/>
    <property type="match status" value="1"/>
</dbReference>
<proteinExistence type="predicted"/>
<evidence type="ECO:0000256" key="2">
    <source>
        <dbReference type="SAM" id="SignalP"/>
    </source>
</evidence>
<feature type="signal peptide" evidence="2">
    <location>
        <begin position="1"/>
        <end position="22"/>
    </location>
</feature>
<accession>A0A951QVG2</accession>
<evidence type="ECO:0000256" key="1">
    <source>
        <dbReference type="PROSITE-ProRule" id="PRU00339"/>
    </source>
</evidence>
<gene>
    <name evidence="3" type="ORF">KME60_29830</name>
</gene>
<organism evidence="3 4">
    <name type="scientific">Cyanomargarita calcarea GSE-NOS-MK-12-04C</name>
    <dbReference type="NCBI Taxonomy" id="2839659"/>
    <lineage>
        <taxon>Bacteria</taxon>
        <taxon>Bacillati</taxon>
        <taxon>Cyanobacteriota</taxon>
        <taxon>Cyanophyceae</taxon>
        <taxon>Nostocales</taxon>
        <taxon>Cyanomargaritaceae</taxon>
        <taxon>Cyanomargarita</taxon>
    </lineage>
</organism>
<dbReference type="InterPro" id="IPR019734">
    <property type="entry name" value="TPR_rpt"/>
</dbReference>
<keyword evidence="1" id="KW-0802">TPR repeat</keyword>
<name>A0A951QVG2_9CYAN</name>
<comment type="caution">
    <text evidence="3">The sequence shown here is derived from an EMBL/GenBank/DDBJ whole genome shotgun (WGS) entry which is preliminary data.</text>
</comment>
<sequence length="186" mass="20524">MSRKISTLMILTAMLASLTVSIDTRKAEANPVCKWYPSLCGYPSPSGGRTPTSWTISPQGVIDELEPLVQQGTAGISEYIRLGHAYWLLNNFNLAEARYKKALQLATTANDRQNKAIALAGLGDVNASTGNIHKAVSYFHSAITIFKGIGEKELANLIVKRKQEVQQQRRRQLRGQSQLLHANFAQ</sequence>
<evidence type="ECO:0000313" key="4">
    <source>
        <dbReference type="Proteomes" id="UP000729701"/>
    </source>
</evidence>
<protein>
    <submittedName>
        <fullName evidence="3">Tetratricopeptide repeat protein</fullName>
    </submittedName>
</protein>
<dbReference type="Gene3D" id="1.25.40.10">
    <property type="entry name" value="Tetratricopeptide repeat domain"/>
    <property type="match status" value="1"/>
</dbReference>
<feature type="repeat" description="TPR" evidence="1">
    <location>
        <begin position="76"/>
        <end position="109"/>
    </location>
</feature>
<dbReference type="Pfam" id="PF13424">
    <property type="entry name" value="TPR_12"/>
    <property type="match status" value="1"/>
</dbReference>
<dbReference type="SUPFAM" id="SSF48452">
    <property type="entry name" value="TPR-like"/>
    <property type="match status" value="1"/>
</dbReference>